<evidence type="ECO:0000256" key="1">
    <source>
        <dbReference type="ARBA" id="ARBA00023015"/>
    </source>
</evidence>
<keyword evidence="3" id="KW-0804">Transcription</keyword>
<dbReference type="InterPro" id="IPR008920">
    <property type="entry name" value="TF_FadR/GntR_C"/>
</dbReference>
<dbReference type="InterPro" id="IPR011711">
    <property type="entry name" value="GntR_C"/>
</dbReference>
<dbReference type="Proteomes" id="UP001310386">
    <property type="component" value="Unassembled WGS sequence"/>
</dbReference>
<dbReference type="RefSeq" id="WP_371754384.1">
    <property type="nucleotide sequence ID" value="NZ_JAYJLD010000015.1"/>
</dbReference>
<dbReference type="CDD" id="cd07377">
    <property type="entry name" value="WHTH_GntR"/>
    <property type="match status" value="1"/>
</dbReference>
<keyword evidence="6" id="KW-1185">Reference proteome</keyword>
<dbReference type="InterPro" id="IPR036390">
    <property type="entry name" value="WH_DNA-bd_sf"/>
</dbReference>
<dbReference type="Gene3D" id="1.10.10.10">
    <property type="entry name" value="Winged helix-like DNA-binding domain superfamily/Winged helix DNA-binding domain"/>
    <property type="match status" value="1"/>
</dbReference>
<sequence>MLYINVVDRIEDMIFTDRVKPGDRLPGERELAKRFSVSRTVIREAIKNLEQKGFVRVQPGKGVFITEPQKQLVTESIQRILGQNKITMEQLVEAREVLETSIIQYSSQRINDEQVVHLEKIVEQLDLSLQDIKQFLMLDNQFHLEVVKSAGNPIYLIFMNSILELIHAQREQMIFHSPRSMERGQTHHKKIVAALKERNKEKSVQAIRGHMKQIREDIDAFKEMGFI</sequence>
<dbReference type="PANTHER" id="PTHR43537">
    <property type="entry name" value="TRANSCRIPTIONAL REGULATOR, GNTR FAMILY"/>
    <property type="match status" value="1"/>
</dbReference>
<proteinExistence type="predicted"/>
<dbReference type="SUPFAM" id="SSF48008">
    <property type="entry name" value="GntR ligand-binding domain-like"/>
    <property type="match status" value="1"/>
</dbReference>
<dbReference type="Gene3D" id="1.20.120.530">
    <property type="entry name" value="GntR ligand-binding domain-like"/>
    <property type="match status" value="1"/>
</dbReference>
<evidence type="ECO:0000256" key="2">
    <source>
        <dbReference type="ARBA" id="ARBA00023125"/>
    </source>
</evidence>
<dbReference type="InterPro" id="IPR000524">
    <property type="entry name" value="Tscrpt_reg_HTH_GntR"/>
</dbReference>
<dbReference type="Pfam" id="PF07729">
    <property type="entry name" value="FCD"/>
    <property type="match status" value="1"/>
</dbReference>
<evidence type="ECO:0000259" key="4">
    <source>
        <dbReference type="PROSITE" id="PS50949"/>
    </source>
</evidence>
<evidence type="ECO:0000313" key="6">
    <source>
        <dbReference type="Proteomes" id="UP001310386"/>
    </source>
</evidence>
<dbReference type="SMART" id="SM00345">
    <property type="entry name" value="HTH_GNTR"/>
    <property type="match status" value="1"/>
</dbReference>
<organism evidence="5 6">
    <name type="scientific">Ferviditalea candida</name>
    <dbReference type="NCBI Taxonomy" id="3108399"/>
    <lineage>
        <taxon>Bacteria</taxon>
        <taxon>Bacillati</taxon>
        <taxon>Bacillota</taxon>
        <taxon>Bacilli</taxon>
        <taxon>Bacillales</taxon>
        <taxon>Paenibacillaceae</taxon>
        <taxon>Ferviditalea</taxon>
    </lineage>
</organism>
<keyword evidence="1" id="KW-0805">Transcription regulation</keyword>
<protein>
    <submittedName>
        <fullName evidence="5">FadR/GntR family transcriptional regulator</fullName>
    </submittedName>
</protein>
<gene>
    <name evidence="5" type="ORF">VF724_11375</name>
</gene>
<evidence type="ECO:0000256" key="3">
    <source>
        <dbReference type="ARBA" id="ARBA00023163"/>
    </source>
</evidence>
<feature type="domain" description="HTH gntR-type" evidence="4">
    <location>
        <begin position="1"/>
        <end position="68"/>
    </location>
</feature>
<dbReference type="InterPro" id="IPR036388">
    <property type="entry name" value="WH-like_DNA-bd_sf"/>
</dbReference>
<dbReference type="SUPFAM" id="SSF46785">
    <property type="entry name" value="Winged helix' DNA-binding domain"/>
    <property type="match status" value="1"/>
</dbReference>
<evidence type="ECO:0000313" key="5">
    <source>
        <dbReference type="EMBL" id="MEB3102263.1"/>
    </source>
</evidence>
<dbReference type="SMART" id="SM00895">
    <property type="entry name" value="FCD"/>
    <property type="match status" value="1"/>
</dbReference>
<comment type="caution">
    <text evidence="5">The sequence shown here is derived from an EMBL/GenBank/DDBJ whole genome shotgun (WGS) entry which is preliminary data.</text>
</comment>
<dbReference type="PRINTS" id="PR00035">
    <property type="entry name" value="HTHGNTR"/>
</dbReference>
<dbReference type="PROSITE" id="PS50949">
    <property type="entry name" value="HTH_GNTR"/>
    <property type="match status" value="1"/>
</dbReference>
<reference evidence="5" key="1">
    <citation type="submission" date="2023-12" db="EMBL/GenBank/DDBJ databases">
        <title>Fervidustalea candida gen. nov., sp. nov., a novel member of the family Paenibacillaceae isolated from a geothermal area.</title>
        <authorList>
            <person name="Li W.-J."/>
            <person name="Jiao J.-Y."/>
            <person name="Chen Y."/>
        </authorList>
    </citation>
    <scope>NUCLEOTIDE SEQUENCE</scope>
    <source>
        <strain evidence="5">SYSU GA230002</strain>
    </source>
</reference>
<dbReference type="PANTHER" id="PTHR43537:SF5">
    <property type="entry name" value="UXU OPERON TRANSCRIPTIONAL REGULATOR"/>
    <property type="match status" value="1"/>
</dbReference>
<dbReference type="Pfam" id="PF00392">
    <property type="entry name" value="GntR"/>
    <property type="match status" value="1"/>
</dbReference>
<name>A0ABU5ZID8_9BACL</name>
<dbReference type="EMBL" id="JAYJLD010000015">
    <property type="protein sequence ID" value="MEB3102263.1"/>
    <property type="molecule type" value="Genomic_DNA"/>
</dbReference>
<accession>A0ABU5ZID8</accession>
<keyword evidence="2" id="KW-0238">DNA-binding</keyword>